<gene>
    <name evidence="2" type="ORF">FRACA_2490006</name>
</gene>
<evidence type="ECO:0000256" key="1">
    <source>
        <dbReference type="SAM" id="MobiDB-lite"/>
    </source>
</evidence>
<evidence type="ECO:0000313" key="3">
    <source>
        <dbReference type="Proteomes" id="UP000234331"/>
    </source>
</evidence>
<dbReference type="Proteomes" id="UP000234331">
    <property type="component" value="Unassembled WGS sequence"/>
</dbReference>
<keyword evidence="3" id="KW-1185">Reference proteome</keyword>
<protein>
    <submittedName>
        <fullName evidence="2">Uncharacterized protein</fullName>
    </submittedName>
</protein>
<evidence type="ECO:0000313" key="2">
    <source>
        <dbReference type="EMBL" id="SNQ48425.1"/>
    </source>
</evidence>
<name>A0A2I2KRY3_9ACTN</name>
<reference evidence="2 3" key="1">
    <citation type="submission" date="2017-06" db="EMBL/GenBank/DDBJ databases">
        <authorList>
            <person name="Kim H.J."/>
            <person name="Triplett B.A."/>
        </authorList>
    </citation>
    <scope>NUCLEOTIDE SEQUENCE [LARGE SCALE GENOMIC DNA]</scope>
    <source>
        <strain evidence="2">FRACA_ARgP5</strain>
    </source>
</reference>
<dbReference type="EMBL" id="FZMO01000167">
    <property type="protein sequence ID" value="SNQ48425.1"/>
    <property type="molecule type" value="Genomic_DNA"/>
</dbReference>
<sequence>MVMTPVMPVWRWGPLADCDGAAVWSVGGRRWGGVVAVPATMELFWARPVRIPPPRRYLARRVLGEDGARTAGRTEDGREDGPCDMTG</sequence>
<organism evidence="2 3">
    <name type="scientific">Frankia canadensis</name>
    <dbReference type="NCBI Taxonomy" id="1836972"/>
    <lineage>
        <taxon>Bacteria</taxon>
        <taxon>Bacillati</taxon>
        <taxon>Actinomycetota</taxon>
        <taxon>Actinomycetes</taxon>
        <taxon>Frankiales</taxon>
        <taxon>Frankiaceae</taxon>
        <taxon>Frankia</taxon>
    </lineage>
</organism>
<accession>A0A2I2KRY3</accession>
<proteinExistence type="predicted"/>
<dbReference type="AlphaFoldDB" id="A0A2I2KRY3"/>
<feature type="compositionally biased region" description="Basic and acidic residues" evidence="1">
    <location>
        <begin position="68"/>
        <end position="81"/>
    </location>
</feature>
<feature type="region of interest" description="Disordered" evidence="1">
    <location>
        <begin position="68"/>
        <end position="87"/>
    </location>
</feature>